<evidence type="ECO:0000256" key="1">
    <source>
        <dbReference type="SAM" id="MobiDB-lite"/>
    </source>
</evidence>
<feature type="transmembrane region" description="Helical" evidence="2">
    <location>
        <begin position="98"/>
        <end position="116"/>
    </location>
</feature>
<feature type="region of interest" description="Disordered" evidence="1">
    <location>
        <begin position="171"/>
        <end position="194"/>
    </location>
</feature>
<organism evidence="3 4">
    <name type="scientific">Roseateles subflavus</name>
    <dbReference type="NCBI Taxonomy" id="3053353"/>
    <lineage>
        <taxon>Bacteria</taxon>
        <taxon>Pseudomonadati</taxon>
        <taxon>Pseudomonadota</taxon>
        <taxon>Betaproteobacteria</taxon>
        <taxon>Burkholderiales</taxon>
        <taxon>Sphaerotilaceae</taxon>
        <taxon>Roseateles</taxon>
    </lineage>
</organism>
<dbReference type="EMBL" id="JASVDS010000004">
    <property type="protein sequence ID" value="MDL5033406.1"/>
    <property type="molecule type" value="Genomic_DNA"/>
</dbReference>
<evidence type="ECO:0000256" key="2">
    <source>
        <dbReference type="SAM" id="Phobius"/>
    </source>
</evidence>
<evidence type="ECO:0000313" key="3">
    <source>
        <dbReference type="EMBL" id="MDL5033406.1"/>
    </source>
</evidence>
<keyword evidence="2" id="KW-0472">Membrane</keyword>
<gene>
    <name evidence="3" type="ORF">QRD43_15940</name>
</gene>
<feature type="transmembrane region" description="Helical" evidence="2">
    <location>
        <begin position="42"/>
        <end position="63"/>
    </location>
</feature>
<feature type="transmembrane region" description="Helical" evidence="2">
    <location>
        <begin position="7"/>
        <end position="27"/>
    </location>
</feature>
<sequence length="194" mass="21439">MTELLRRCLRIAWVLYLLSLVASWPWLPEQVGAPGKAMPRTGYVLLMVLLLGPMPWMMGGGLVRWLQKRPSLLSIPHRSYWLNPARAALSWARMDRQLLVVGALLLLMLSVSHYQIVAPHQAGWPRLSAQEHELGTLAVLMLTLACMAVALLQWRVPRAALASDAAQASASPAAVSRGSRHPRSPGARRHGQSH</sequence>
<keyword evidence="2" id="KW-0812">Transmembrane</keyword>
<proteinExistence type="predicted"/>
<reference evidence="3 4" key="1">
    <citation type="submission" date="2023-06" db="EMBL/GenBank/DDBJ databases">
        <title>Pelomonas sp. APW6 16S ribosomal RNA gene genome sequencing and assembly.</title>
        <authorList>
            <person name="Woo H."/>
        </authorList>
    </citation>
    <scope>NUCLEOTIDE SEQUENCE [LARGE SCALE GENOMIC DNA]</scope>
    <source>
        <strain evidence="3 4">APW6</strain>
    </source>
</reference>
<dbReference type="Proteomes" id="UP001238603">
    <property type="component" value="Unassembled WGS sequence"/>
</dbReference>
<keyword evidence="4" id="KW-1185">Reference proteome</keyword>
<keyword evidence="2" id="KW-1133">Transmembrane helix</keyword>
<dbReference type="RefSeq" id="WP_285983488.1">
    <property type="nucleotide sequence ID" value="NZ_JASVDS010000004.1"/>
</dbReference>
<comment type="caution">
    <text evidence="3">The sequence shown here is derived from an EMBL/GenBank/DDBJ whole genome shotgun (WGS) entry which is preliminary data.</text>
</comment>
<name>A0ABT7LKL5_9BURK</name>
<evidence type="ECO:0000313" key="4">
    <source>
        <dbReference type="Proteomes" id="UP001238603"/>
    </source>
</evidence>
<feature type="transmembrane region" description="Helical" evidence="2">
    <location>
        <begin position="136"/>
        <end position="154"/>
    </location>
</feature>
<feature type="compositionally biased region" description="Basic residues" evidence="1">
    <location>
        <begin position="178"/>
        <end position="194"/>
    </location>
</feature>
<protein>
    <submittedName>
        <fullName evidence="3">Uncharacterized protein</fullName>
    </submittedName>
</protein>
<accession>A0ABT7LKL5</accession>